<sequence length="109" mass="12198">MDIIKVKDCIEKIIADIGHCRRDIETKGNARANAISNYDKQLKIAIVVLREEGKFPATLIEKIAKGVCSDHRLTLELAEVGYKACISNLEALKAQLNGYQSIYRHLESV</sequence>
<dbReference type="EMBL" id="BARV01016716">
    <property type="protein sequence ID" value="GAI30152.1"/>
    <property type="molecule type" value="Genomic_DNA"/>
</dbReference>
<organism evidence="1">
    <name type="scientific">marine sediment metagenome</name>
    <dbReference type="NCBI Taxonomy" id="412755"/>
    <lineage>
        <taxon>unclassified sequences</taxon>
        <taxon>metagenomes</taxon>
        <taxon>ecological metagenomes</taxon>
    </lineage>
</organism>
<proteinExistence type="predicted"/>
<evidence type="ECO:0000313" key="1">
    <source>
        <dbReference type="EMBL" id="GAI30152.1"/>
    </source>
</evidence>
<name>X1MES4_9ZZZZ</name>
<dbReference type="AlphaFoldDB" id="X1MES4"/>
<comment type="caution">
    <text evidence="1">The sequence shown here is derived from an EMBL/GenBank/DDBJ whole genome shotgun (WGS) entry which is preliminary data.</text>
</comment>
<accession>X1MES4</accession>
<protein>
    <submittedName>
        <fullName evidence="1">Uncharacterized protein</fullName>
    </submittedName>
</protein>
<reference evidence="1" key="1">
    <citation type="journal article" date="2014" name="Front. Microbiol.">
        <title>High frequency of phylogenetically diverse reductive dehalogenase-homologous genes in deep subseafloor sedimentary metagenomes.</title>
        <authorList>
            <person name="Kawai M."/>
            <person name="Futagami T."/>
            <person name="Toyoda A."/>
            <person name="Takaki Y."/>
            <person name="Nishi S."/>
            <person name="Hori S."/>
            <person name="Arai W."/>
            <person name="Tsubouchi T."/>
            <person name="Morono Y."/>
            <person name="Uchiyama I."/>
            <person name="Ito T."/>
            <person name="Fujiyama A."/>
            <person name="Inagaki F."/>
            <person name="Takami H."/>
        </authorList>
    </citation>
    <scope>NUCLEOTIDE SEQUENCE</scope>
    <source>
        <strain evidence="1">Expedition CK06-06</strain>
    </source>
</reference>
<gene>
    <name evidence="1" type="ORF">S06H3_28614</name>
</gene>